<evidence type="ECO:0000256" key="1">
    <source>
        <dbReference type="SAM" id="SignalP"/>
    </source>
</evidence>
<feature type="signal peptide" evidence="1">
    <location>
        <begin position="1"/>
        <end position="23"/>
    </location>
</feature>
<gene>
    <name evidence="2" type="ORF">GJ697_28935</name>
</gene>
<comment type="caution">
    <text evidence="2">The sequence shown here is derived from an EMBL/GenBank/DDBJ whole genome shotgun (WGS) entry which is preliminary data.</text>
</comment>
<protein>
    <submittedName>
        <fullName evidence="2">Uncharacterized protein</fullName>
    </submittedName>
</protein>
<dbReference type="EMBL" id="WKJM01000053">
    <property type="protein sequence ID" value="MRX11862.1"/>
    <property type="molecule type" value="Genomic_DNA"/>
</dbReference>
<feature type="chain" id="PRO_5026857980" evidence="1">
    <location>
        <begin position="24"/>
        <end position="252"/>
    </location>
</feature>
<evidence type="ECO:0000313" key="2">
    <source>
        <dbReference type="EMBL" id="MRX11862.1"/>
    </source>
</evidence>
<proteinExistence type="predicted"/>
<dbReference type="AlphaFoldDB" id="A0A6L5QRE5"/>
<dbReference type="Proteomes" id="UP000481037">
    <property type="component" value="Unassembled WGS sequence"/>
</dbReference>
<organism evidence="2 3">
    <name type="scientific">Duganella alba</name>
    <dbReference type="NCBI Taxonomy" id="2666081"/>
    <lineage>
        <taxon>Bacteria</taxon>
        <taxon>Pseudomonadati</taxon>
        <taxon>Pseudomonadota</taxon>
        <taxon>Betaproteobacteria</taxon>
        <taxon>Burkholderiales</taxon>
        <taxon>Oxalobacteraceae</taxon>
        <taxon>Telluria group</taxon>
        <taxon>Duganella</taxon>
    </lineage>
</organism>
<accession>A0A6L5QRE5</accession>
<evidence type="ECO:0000313" key="3">
    <source>
        <dbReference type="Proteomes" id="UP000481037"/>
    </source>
</evidence>
<dbReference type="InterPro" id="IPR010239">
    <property type="entry name" value="CHP02001"/>
</dbReference>
<keyword evidence="1" id="KW-0732">Signal</keyword>
<dbReference type="Pfam" id="PF09694">
    <property type="entry name" value="Gcw_chp"/>
    <property type="match status" value="1"/>
</dbReference>
<dbReference type="NCBIfam" id="TIGR02001">
    <property type="entry name" value="gcw_chp"/>
    <property type="match status" value="1"/>
</dbReference>
<keyword evidence="3" id="KW-1185">Reference proteome</keyword>
<name>A0A6L5QRE5_9BURK</name>
<reference evidence="2 3" key="1">
    <citation type="submission" date="2019-11" db="EMBL/GenBank/DDBJ databases">
        <title>Novel species isolated from a subtropical stream in China.</title>
        <authorList>
            <person name="Lu H."/>
        </authorList>
    </citation>
    <scope>NUCLEOTIDE SEQUENCE [LARGE SCALE GENOMIC DNA]</scope>
    <source>
        <strain evidence="2 3">FT25W</strain>
    </source>
</reference>
<dbReference type="RefSeq" id="WP_154370535.1">
    <property type="nucleotide sequence ID" value="NZ_WKJM01000053.1"/>
</dbReference>
<sequence length="252" mass="26381">MNQFVLAAAVAAAFALTTTGARAEEAAPAPAAVPDNAVSFNVAVISDYRYRGISQTRLQPALQGGVDYVNNPTGLYVGAWASTITWITDAGGDGHVELDLYAGKRGQVTADVSYDVGVLTYVYASNALPVSANTTEIYGQLGYGPAYVKYSHATTNLFGFADSKNSGYIDLGANIDAGDGWTVNLHAGRQDVKHNDAASYTDWKVGVTRDFGVVTGALAVIGTNAQESAYTSAANGKFLGKTALQLMISKVF</sequence>